<dbReference type="CDD" id="cd18791">
    <property type="entry name" value="SF2_C_RHA"/>
    <property type="match status" value="1"/>
</dbReference>
<dbReference type="GO" id="GO:0005634">
    <property type="term" value="C:nucleus"/>
    <property type="evidence" value="ECO:0007669"/>
    <property type="project" value="TreeGrafter"/>
</dbReference>
<evidence type="ECO:0000259" key="6">
    <source>
        <dbReference type="PROSITE" id="PS51192"/>
    </source>
</evidence>
<dbReference type="SMART" id="SM00490">
    <property type="entry name" value="HELICc"/>
    <property type="match status" value="1"/>
</dbReference>
<organism evidence="8 9">
    <name type="scientific">Leishmania donovani</name>
    <dbReference type="NCBI Taxonomy" id="5661"/>
    <lineage>
        <taxon>Eukaryota</taxon>
        <taxon>Discoba</taxon>
        <taxon>Euglenozoa</taxon>
        <taxon>Kinetoplastea</taxon>
        <taxon>Metakinetoplastina</taxon>
        <taxon>Trypanosomatida</taxon>
        <taxon>Trypanosomatidae</taxon>
        <taxon>Leishmaniinae</taxon>
        <taxon>Leishmania</taxon>
    </lineage>
</organism>
<dbReference type="GO" id="GO:0016787">
    <property type="term" value="F:hydrolase activity"/>
    <property type="evidence" value="ECO:0007669"/>
    <property type="project" value="UniProtKB-KW"/>
</dbReference>
<evidence type="ECO:0000256" key="2">
    <source>
        <dbReference type="ARBA" id="ARBA00022801"/>
    </source>
</evidence>
<dbReference type="PROSITE" id="PS51192">
    <property type="entry name" value="HELICASE_ATP_BIND_1"/>
    <property type="match status" value="1"/>
</dbReference>
<dbReference type="VEuPathDB" id="TriTrypDB:LDHU3_22.1950"/>
<dbReference type="VEuPathDB" id="TriTrypDB:LdCL_220020700"/>
<dbReference type="FunFam" id="3.40.50.300:FF:003729">
    <property type="entry name" value="Putative ATP-dependent DEAD/H RNA helicase"/>
    <property type="match status" value="1"/>
</dbReference>
<dbReference type="Gene3D" id="3.40.50.300">
    <property type="entry name" value="P-loop containing nucleotide triphosphate hydrolases"/>
    <property type="match status" value="2"/>
</dbReference>
<feature type="compositionally biased region" description="Low complexity" evidence="5">
    <location>
        <begin position="1217"/>
        <end position="1232"/>
    </location>
</feature>
<evidence type="ECO:0000313" key="9">
    <source>
        <dbReference type="Proteomes" id="UP000318447"/>
    </source>
</evidence>
<dbReference type="InterPro" id="IPR007502">
    <property type="entry name" value="Helicase-assoc_dom"/>
</dbReference>
<dbReference type="InterPro" id="IPR011545">
    <property type="entry name" value="DEAD/DEAH_box_helicase_dom"/>
</dbReference>
<feature type="domain" description="Helicase C-terminal" evidence="7">
    <location>
        <begin position="391"/>
        <end position="564"/>
    </location>
</feature>
<gene>
    <name evidence="8" type="ORF">CGC21_2025</name>
</gene>
<dbReference type="VEuPathDB" id="TriTrypDB:LdBPK_221350.1"/>
<dbReference type="Pfam" id="PF21010">
    <property type="entry name" value="HA2_C"/>
    <property type="match status" value="1"/>
</dbReference>
<dbReference type="SMART" id="SM00847">
    <property type="entry name" value="HA2"/>
    <property type="match status" value="1"/>
</dbReference>
<dbReference type="InterPro" id="IPR027417">
    <property type="entry name" value="P-loop_NTPase"/>
</dbReference>
<feature type="compositionally biased region" description="Polar residues" evidence="5">
    <location>
        <begin position="1166"/>
        <end position="1183"/>
    </location>
</feature>
<dbReference type="FunFam" id="3.40.50.300:FF:001714">
    <property type="entry name" value="ATP-dependent DEAD/H RNA helicase, putative"/>
    <property type="match status" value="1"/>
</dbReference>
<dbReference type="InterPro" id="IPR001650">
    <property type="entry name" value="Helicase_C-like"/>
</dbReference>
<proteinExistence type="predicted"/>
<dbReference type="VEuPathDB" id="TriTrypDB:LdBPK_221360.1"/>
<evidence type="ECO:0000256" key="3">
    <source>
        <dbReference type="ARBA" id="ARBA00022806"/>
    </source>
</evidence>
<accession>A0A504XGX6</accession>
<dbReference type="SMART" id="SM00487">
    <property type="entry name" value="DEXDc"/>
    <property type="match status" value="1"/>
</dbReference>
<keyword evidence="4" id="KW-0067">ATP-binding</keyword>
<protein>
    <submittedName>
        <fullName evidence="8">Helicase associated domain (HA2) family protein</fullName>
    </submittedName>
</protein>
<reference evidence="9" key="1">
    <citation type="submission" date="2019-02" db="EMBL/GenBank/DDBJ databases">
        <title>FDA dAtabase for Regulatory Grade micrObial Sequences (FDA-ARGOS): Supporting development and validation of Infectious Disease Dx tests.</title>
        <authorList>
            <person name="Duncan R."/>
            <person name="Fisher C."/>
            <person name="Tallon L."/>
            <person name="Sadzewicz L."/>
            <person name="Sengamalay N."/>
            <person name="Ott S."/>
            <person name="Godinez A."/>
            <person name="Nagaraj S."/>
            <person name="Vavikolanu K."/>
            <person name="Nadendla S."/>
            <person name="Aluvathingal J."/>
            <person name="Sichtig H."/>
        </authorList>
    </citation>
    <scope>NUCLEOTIDE SEQUENCE [LARGE SCALE GENOMIC DNA]</scope>
    <source>
        <strain evidence="9">FDAARGOS_361</strain>
    </source>
</reference>
<dbReference type="PANTHER" id="PTHR18934">
    <property type="entry name" value="ATP-DEPENDENT RNA HELICASE"/>
    <property type="match status" value="1"/>
</dbReference>
<dbReference type="GO" id="GO:0005524">
    <property type="term" value="F:ATP binding"/>
    <property type="evidence" value="ECO:0007669"/>
    <property type="project" value="UniProtKB-KW"/>
</dbReference>
<feature type="domain" description="Helicase ATP-binding" evidence="6">
    <location>
        <begin position="136"/>
        <end position="308"/>
    </location>
</feature>
<dbReference type="PROSITE" id="PS00690">
    <property type="entry name" value="DEAH_ATP_HELICASE"/>
    <property type="match status" value="1"/>
</dbReference>
<dbReference type="InterPro" id="IPR014001">
    <property type="entry name" value="Helicase_ATP-bd"/>
</dbReference>
<evidence type="ECO:0000256" key="4">
    <source>
        <dbReference type="ARBA" id="ARBA00022840"/>
    </source>
</evidence>
<dbReference type="CDD" id="cd17917">
    <property type="entry name" value="DEXHc_RHA-like"/>
    <property type="match status" value="1"/>
</dbReference>
<keyword evidence="2" id="KW-0378">Hydrolase</keyword>
<dbReference type="GO" id="GO:0003723">
    <property type="term" value="F:RNA binding"/>
    <property type="evidence" value="ECO:0007669"/>
    <property type="project" value="TreeGrafter"/>
</dbReference>
<name>A0A504XGX6_LEIDO</name>
<sequence length="1549" mass="167823">MSFNLDHKSSGEGASRALKLTKIGGIVDALKRQQDAAEGGVRVKTIDGYQGAQKLKHDHLSESDILSLEEKLKPHKSSMAAEIKAVANEPSLERKCFRVAQGGLSAVPKLSRPVDRAQLNQFRMSLPAYRHGPQIIKSVQENSVVVICGDTGCGKTTQIPQMLYDAGIFDKHHDVICTQPRRISALSVAQRVATERGEACGDSCGYVIRFENMTSASSHIIYQTTGILLRRLHSEPDLKNVACVVVDEVHERDVETDFCLLLLRDRLRAQQEHPEIYPLQLKLVVMSATVQVDALVSYFSGYNRGRDIPLITIPGTLFPVREFFLEDALRKVGASASAAPAMRLLSNQKREAQRSADTLETEGNAALYEQLKSVVFDTFDRDVEGLVPYDLVCDLIKKIHDESRSHAESILVFLPGWAAISCIANRLKRSQFARELSILMLHSSLTTAEQQRVFERPPKNYRKIVLATSIAEISITINDIVYVIDSGLVKGTSYDPMGNTSALKATLIGKANGVQRRGRAGRCQPGVCYHLLPKAVYDDLPGFLPPEIVRSPLEEVCLQLKAIESNQKCAQVLSRAMSAPPTEAIEHAVQFLTDMGAFTTEEKMTNLGRALAALPTHPLLGKMLFTAACFGVLDTVATIAAGLSVKTPFIRPQAFEKNSAKENLLRIDNNALSDHFCVVTLFTGWIRSGRSLHYATSHFADNNTLRSLERTKLQFIRLVLQSSFAKGIVSPEAHFSRYASNRGLVRLVLLWSLYPRLATLEYRANRGSQNPQVFCWDNKAAVFSMNSVLGFYRRRDFGANSFIVYYDRMNLEAMLSVFDATAVSPIDVVLCLRQLTVRPLLEVPALFLQDTESKLAPPAYLDVNSLPDKENYAAMFFDGDKKLYVAPKKLAGVLQTARDCLDFFLATCIKSVRAKKFPDSLVHVLAQIVGYPIIGFDTLAAGVASATHMDPAIQQMQLASAHLPGFARRQGQGDIDSDVSDDEAPIIGDEDDDTYLGRLTAEQKASVAAAYGDLAVFRYDGVAELLHAAKRAEGLVSSSSICRLECLQQFISMLCIRKLALVDRAEPGTVWSYDLKKQWYYGDLVAVRVHDSNEKVLGSTIPDVFAPSSEAGQSTVCVSWINEYPAEEPMASEKALEESLGEPPAGDSRGEAAIDGSDPPEPKASPVTSGSTMNGLENLTTTPGGVAEGAKYAEPCSASIPPKPEIPAGGAAESDQTATSDKPTAAAKTATKAAEDPSVLPNSSAAAPGSPFSEAPTAEESGAACVPVSAASVARKPIFSGCTPISIAQAPKGVLHFQVITVLGTKVAVGGANVQSILEADTSESPRVQHYAVLITPANTNAESASTIHAVLEFSVVVGTIDIATVVSLAASASYAPMPTPLRAGSTCAFSTHTFYFPSKFLTGNGVYIVTNVLCAESLSDNSVHLEFALPEDLKRLHVLPEKKAVLKERGERAYFTCTWDVLSPYVGTANGKDSQLTSAGLHVLIRDGAESRAPFDIELVGEPPSTNSVGPYMFFVNHAKVTNNSCNADDEAILMDILPISLVTRAVA</sequence>
<dbReference type="VEuPathDB" id="TriTrypDB:LdCL_220020800"/>
<dbReference type="PANTHER" id="PTHR18934:SF237">
    <property type="entry name" value="ATP-DEPENDENT DNA_RNA HELICASE DHX36"/>
    <property type="match status" value="1"/>
</dbReference>
<dbReference type="EMBL" id="RHLC01000024">
    <property type="protein sequence ID" value="TPP46935.1"/>
    <property type="molecule type" value="Genomic_DNA"/>
</dbReference>
<evidence type="ECO:0000256" key="5">
    <source>
        <dbReference type="SAM" id="MobiDB-lite"/>
    </source>
</evidence>
<evidence type="ECO:0000259" key="7">
    <source>
        <dbReference type="PROSITE" id="PS51194"/>
    </source>
</evidence>
<dbReference type="PROSITE" id="PS51194">
    <property type="entry name" value="HELICASE_CTER"/>
    <property type="match status" value="1"/>
</dbReference>
<dbReference type="GO" id="GO:0004386">
    <property type="term" value="F:helicase activity"/>
    <property type="evidence" value="ECO:0007669"/>
    <property type="project" value="UniProtKB-KW"/>
</dbReference>
<evidence type="ECO:0000313" key="8">
    <source>
        <dbReference type="EMBL" id="TPP46935.1"/>
    </source>
</evidence>
<dbReference type="Proteomes" id="UP000318447">
    <property type="component" value="Unassembled WGS sequence"/>
</dbReference>
<dbReference type="SUPFAM" id="SSF52540">
    <property type="entry name" value="P-loop containing nucleoside triphosphate hydrolases"/>
    <property type="match status" value="1"/>
</dbReference>
<dbReference type="Gene3D" id="1.20.120.1080">
    <property type="match status" value="1"/>
</dbReference>
<keyword evidence="3" id="KW-0347">Helicase</keyword>
<dbReference type="InterPro" id="IPR002464">
    <property type="entry name" value="DNA/RNA_helicase_DEAH_CS"/>
</dbReference>
<comment type="caution">
    <text evidence="8">The sequence shown here is derived from an EMBL/GenBank/DDBJ whole genome shotgun (WGS) entry which is preliminary data.</text>
</comment>
<evidence type="ECO:0000256" key="1">
    <source>
        <dbReference type="ARBA" id="ARBA00022741"/>
    </source>
</evidence>
<dbReference type="Pfam" id="PF00271">
    <property type="entry name" value="Helicase_C"/>
    <property type="match status" value="1"/>
</dbReference>
<feature type="region of interest" description="Disordered" evidence="5">
    <location>
        <begin position="1129"/>
        <end position="1257"/>
    </location>
</feature>
<dbReference type="Pfam" id="PF00270">
    <property type="entry name" value="DEAD"/>
    <property type="match status" value="1"/>
</dbReference>
<dbReference type="VEuPathDB" id="TriTrypDB:LDHU3_22.1960"/>
<keyword evidence="1" id="KW-0547">Nucleotide-binding</keyword>